<protein>
    <submittedName>
        <fullName evidence="2">Type II secretion system protein GspN</fullName>
    </submittedName>
</protein>
<gene>
    <name evidence="2" type="ORF">A2042_02090</name>
</gene>
<feature type="transmembrane region" description="Helical" evidence="1">
    <location>
        <begin position="32"/>
        <end position="51"/>
    </location>
</feature>
<keyword evidence="1" id="KW-1133">Transmembrane helix</keyword>
<sequence>MEVLNKKNTGILKRLEFVKTALKKIKQVPKELIWYILYGIFCLLLFIYIRFPYEKLQDVILAQLSNNLSVNISVKEKSFRFPLGFKWKNVKITKTAENSKVSSYRIDELKLGRNIIPLIILRKSYYIDAQVYGGEIAGDILLRKNEYQIDEKTVKDLELNRIYTAKNEQGSKLSGKLNSSFNLSVPNEGLSLATGKASVNLKDVKIENFWSLLPKVSLSDLKTEIKFFKGRGTIKTFEATGDDIKITGKGSFDLSNQFSESKLNINMQVSTKGKSILGKLILALKKGKRENFIPVSITGTLSQPLIRAAGIPLNQGM</sequence>
<evidence type="ECO:0000256" key="1">
    <source>
        <dbReference type="SAM" id="Phobius"/>
    </source>
</evidence>
<organism evidence="2 3">
    <name type="scientific">Candidatus Schekmanbacteria bacterium GWA2_38_11</name>
    <dbReference type="NCBI Taxonomy" id="1817876"/>
    <lineage>
        <taxon>Bacteria</taxon>
        <taxon>Candidatus Schekmaniibacteriota</taxon>
    </lineage>
</organism>
<dbReference type="NCBIfam" id="TIGR04411">
    <property type="entry name" value="T2SS_GspN_Lepto"/>
    <property type="match status" value="1"/>
</dbReference>
<dbReference type="Proteomes" id="UP000178526">
    <property type="component" value="Unassembled WGS sequence"/>
</dbReference>
<dbReference type="InterPro" id="IPR030925">
    <property type="entry name" value="T2SS_GspN_Lepto"/>
</dbReference>
<dbReference type="AlphaFoldDB" id="A0A1F7RH99"/>
<evidence type="ECO:0000313" key="2">
    <source>
        <dbReference type="EMBL" id="OGL40945.1"/>
    </source>
</evidence>
<comment type="caution">
    <text evidence="2">The sequence shown here is derived from an EMBL/GenBank/DDBJ whole genome shotgun (WGS) entry which is preliminary data.</text>
</comment>
<keyword evidence="1" id="KW-0472">Membrane</keyword>
<accession>A0A1F7RH99</accession>
<name>A0A1F7RH99_9BACT</name>
<reference evidence="2 3" key="1">
    <citation type="journal article" date="2016" name="Nat. Commun.">
        <title>Thousands of microbial genomes shed light on interconnected biogeochemical processes in an aquifer system.</title>
        <authorList>
            <person name="Anantharaman K."/>
            <person name="Brown C.T."/>
            <person name="Hug L.A."/>
            <person name="Sharon I."/>
            <person name="Castelle C.J."/>
            <person name="Probst A.J."/>
            <person name="Thomas B.C."/>
            <person name="Singh A."/>
            <person name="Wilkins M.J."/>
            <person name="Karaoz U."/>
            <person name="Brodie E.L."/>
            <person name="Williams K.H."/>
            <person name="Hubbard S.S."/>
            <person name="Banfield J.F."/>
        </authorList>
    </citation>
    <scope>NUCLEOTIDE SEQUENCE [LARGE SCALE GENOMIC DNA]</scope>
</reference>
<keyword evidence="1" id="KW-0812">Transmembrane</keyword>
<dbReference type="EMBL" id="MGDB01000084">
    <property type="protein sequence ID" value="OGL40945.1"/>
    <property type="molecule type" value="Genomic_DNA"/>
</dbReference>
<proteinExistence type="predicted"/>
<evidence type="ECO:0000313" key="3">
    <source>
        <dbReference type="Proteomes" id="UP000178526"/>
    </source>
</evidence>